<gene>
    <name evidence="1" type="ORF">SAG0136_09165</name>
</gene>
<organism evidence="1 2">
    <name type="scientific">Streptococcus agalactiae LMG 14747</name>
    <dbReference type="NCBI Taxonomy" id="1154860"/>
    <lineage>
        <taxon>Bacteria</taxon>
        <taxon>Bacillati</taxon>
        <taxon>Bacillota</taxon>
        <taxon>Bacilli</taxon>
        <taxon>Lactobacillales</taxon>
        <taxon>Streptococcaceae</taxon>
        <taxon>Streptococcus</taxon>
    </lineage>
</organism>
<comment type="caution">
    <text evidence="1">The sequence shown here is derived from an EMBL/GenBank/DDBJ whole genome shotgun (WGS) entry which is preliminary data.</text>
</comment>
<evidence type="ECO:0000313" key="1">
    <source>
        <dbReference type="EMBL" id="ESV55363.1"/>
    </source>
</evidence>
<dbReference type="AlphaFoldDB" id="V6Z3T1"/>
<name>V6Z3T1_STRAG</name>
<accession>V6Z3T1</accession>
<dbReference type="EMBL" id="ANQC01000124">
    <property type="protein sequence ID" value="ESV55363.1"/>
    <property type="molecule type" value="Genomic_DNA"/>
</dbReference>
<evidence type="ECO:0000313" key="2">
    <source>
        <dbReference type="Proteomes" id="UP000018482"/>
    </source>
</evidence>
<dbReference type="Proteomes" id="UP000018482">
    <property type="component" value="Unassembled WGS sequence"/>
</dbReference>
<proteinExistence type="predicted"/>
<protein>
    <submittedName>
        <fullName evidence="1">Tn5252 transposon protein</fullName>
    </submittedName>
</protein>
<reference evidence="1 2" key="1">
    <citation type="submission" date="2013-05" db="EMBL/GenBank/DDBJ databases">
        <authorList>
            <person name="Richards V.P."/>
            <person name="Durkin S.A.S."/>
            <person name="Kim M."/>
            <person name="Pavinski Bitar P.D."/>
            <person name="Stanhope M.J."/>
            <person name="Town C.D."/>
            <person name="Venter J.C."/>
        </authorList>
    </citation>
    <scope>NUCLEOTIDE SEQUENCE [LARGE SCALE GENOMIC DNA]</scope>
    <source>
        <strain evidence="1 2">LMG 14747</strain>
    </source>
</reference>
<sequence>MKKCYSTAINRRRRGCYQKWIEEEEDQNIVKQVFLTEEENMRLLALMSEQGETNFSAYARKKLFNNELESWTVSFPEYEQLTEQFTQIGTISPEDFIELGQLMMQVMDVVEKELLVKPKNSK</sequence>